<comment type="caution">
    <text evidence="1">The sequence shown here is derived from an EMBL/GenBank/DDBJ whole genome shotgun (WGS) entry which is preliminary data.</text>
</comment>
<organism evidence="1 2">
    <name type="scientific">Ramlibacter aquaticus</name>
    <dbReference type="NCBI Taxonomy" id="2780094"/>
    <lineage>
        <taxon>Bacteria</taxon>
        <taxon>Pseudomonadati</taxon>
        <taxon>Pseudomonadota</taxon>
        <taxon>Betaproteobacteria</taxon>
        <taxon>Burkholderiales</taxon>
        <taxon>Comamonadaceae</taxon>
        <taxon>Ramlibacter</taxon>
    </lineage>
</organism>
<gene>
    <name evidence="1" type="ORF">IM725_20075</name>
</gene>
<evidence type="ECO:0000313" key="2">
    <source>
        <dbReference type="Proteomes" id="UP000715965"/>
    </source>
</evidence>
<dbReference type="Proteomes" id="UP000715965">
    <property type="component" value="Unassembled WGS sequence"/>
</dbReference>
<dbReference type="Gene3D" id="1.10.260.40">
    <property type="entry name" value="lambda repressor-like DNA-binding domains"/>
    <property type="match status" value="1"/>
</dbReference>
<reference evidence="1 2" key="1">
    <citation type="submission" date="2020-10" db="EMBL/GenBank/DDBJ databases">
        <title>Draft genome of Ramlibacter aquaticus LMG 30558.</title>
        <authorList>
            <person name="Props R."/>
        </authorList>
    </citation>
    <scope>NUCLEOTIDE SEQUENCE [LARGE SCALE GENOMIC DNA]</scope>
    <source>
        <strain evidence="1 2">LMG 30558</strain>
    </source>
</reference>
<dbReference type="InterPro" id="IPR010982">
    <property type="entry name" value="Lambda_DNA-bd_dom_sf"/>
</dbReference>
<dbReference type="SUPFAM" id="SSF47413">
    <property type="entry name" value="lambda repressor-like DNA-binding domains"/>
    <property type="match status" value="1"/>
</dbReference>
<feature type="non-terminal residue" evidence="1">
    <location>
        <position position="150"/>
    </location>
</feature>
<name>A0ABR9SKH2_9BURK</name>
<evidence type="ECO:0000313" key="1">
    <source>
        <dbReference type="EMBL" id="MBE7942864.1"/>
    </source>
</evidence>
<evidence type="ECO:0008006" key="3">
    <source>
        <dbReference type="Google" id="ProtNLM"/>
    </source>
</evidence>
<proteinExistence type="predicted"/>
<accession>A0ABR9SKH2</accession>
<sequence>SMNMFQPNWVNPPGATVLDLLHDRQISVSELANKAQRDIRSLSRLIHGVEPLTEDWAECLSMMLGASPSFWLRREQIYRADLQRICESASNSPEDWLSDVPLKDLVRLGWIEQGASAEDTALNACAFFGVTTSSSFQQKYQKLFASSAYR</sequence>
<keyword evidence="2" id="KW-1185">Reference proteome</keyword>
<dbReference type="EMBL" id="JADDOJ010000189">
    <property type="protein sequence ID" value="MBE7942864.1"/>
    <property type="molecule type" value="Genomic_DNA"/>
</dbReference>
<dbReference type="RefSeq" id="WP_227753991.1">
    <property type="nucleotide sequence ID" value="NZ_JADDOJ010000189.1"/>
</dbReference>
<protein>
    <recommendedName>
        <fullName evidence="3">Addiction module antidote protein, HigA family</fullName>
    </recommendedName>
</protein>
<feature type="non-terminal residue" evidence="1">
    <location>
        <position position="1"/>
    </location>
</feature>